<proteinExistence type="predicted"/>
<feature type="signal peptide" evidence="2">
    <location>
        <begin position="1"/>
        <end position="29"/>
    </location>
</feature>
<accession>W7E5T7</accession>
<reference evidence="3 4" key="1">
    <citation type="journal article" date="2013" name="PLoS Genet.">
        <title>Comparative genome structure, secondary metabolite, and effector coding capacity across Cochliobolus pathogens.</title>
        <authorList>
            <person name="Condon B.J."/>
            <person name="Leng Y."/>
            <person name="Wu D."/>
            <person name="Bushley K.E."/>
            <person name="Ohm R.A."/>
            <person name="Otillar R."/>
            <person name="Martin J."/>
            <person name="Schackwitz W."/>
            <person name="Grimwood J."/>
            <person name="MohdZainudin N."/>
            <person name="Xue C."/>
            <person name="Wang R."/>
            <person name="Manning V.A."/>
            <person name="Dhillon B."/>
            <person name="Tu Z.J."/>
            <person name="Steffenson B.J."/>
            <person name="Salamov A."/>
            <person name="Sun H."/>
            <person name="Lowry S."/>
            <person name="LaButti K."/>
            <person name="Han J."/>
            <person name="Copeland A."/>
            <person name="Lindquist E."/>
            <person name="Barry K."/>
            <person name="Schmutz J."/>
            <person name="Baker S.E."/>
            <person name="Ciuffetti L.M."/>
            <person name="Grigoriev I.V."/>
            <person name="Zhong S."/>
            <person name="Turgeon B.G."/>
        </authorList>
    </citation>
    <scope>NUCLEOTIDE SEQUENCE [LARGE SCALE GENOMIC DNA]</scope>
    <source>
        <strain evidence="3 4">FI3</strain>
    </source>
</reference>
<name>W7E5T7_BIPV3</name>
<keyword evidence="4" id="KW-1185">Reference proteome</keyword>
<dbReference type="Proteomes" id="UP000054337">
    <property type="component" value="Unassembled WGS sequence"/>
</dbReference>
<sequence length="258" mass="27141">MLTLTWPGATFVHPLSLWLLLLSPHPSDGSIITSITAADADDAAFASASAAIVIIVISIAVLLDAITVLTMPVITTTTTTVICGVQGFARAAVRGGLQGRRGMALPSCLLQVLTRSKPAELAHPYQALQSYASVSHAATTQATFVDSAPERLRTSGSGWSVTESSHCQCPGGAVDWPPFRLGRSAPFVLDSANAVTKQLPIHHQPHPWALMQDAASSHHFVPSAASAPLTRVSHKDNSALISFSKVTARREKVLAAVD</sequence>
<keyword evidence="1" id="KW-0472">Membrane</keyword>
<evidence type="ECO:0000256" key="1">
    <source>
        <dbReference type="SAM" id="Phobius"/>
    </source>
</evidence>
<keyword evidence="1" id="KW-0812">Transmembrane</keyword>
<evidence type="ECO:0000313" key="4">
    <source>
        <dbReference type="Proteomes" id="UP000054337"/>
    </source>
</evidence>
<dbReference type="EMBL" id="KI968786">
    <property type="protein sequence ID" value="EUN23496.1"/>
    <property type="molecule type" value="Genomic_DNA"/>
</dbReference>
<evidence type="ECO:0000256" key="2">
    <source>
        <dbReference type="SAM" id="SignalP"/>
    </source>
</evidence>
<gene>
    <name evidence="3" type="ORF">COCVIDRAFT_18994</name>
</gene>
<dbReference type="RefSeq" id="XP_014553042.1">
    <property type="nucleotide sequence ID" value="XM_014697556.1"/>
</dbReference>
<organism evidence="3 4">
    <name type="scientific">Bipolaris victoriae (strain FI3)</name>
    <name type="common">Victoria blight of oats agent</name>
    <name type="synonym">Cochliobolus victoriae</name>
    <dbReference type="NCBI Taxonomy" id="930091"/>
    <lineage>
        <taxon>Eukaryota</taxon>
        <taxon>Fungi</taxon>
        <taxon>Dikarya</taxon>
        <taxon>Ascomycota</taxon>
        <taxon>Pezizomycotina</taxon>
        <taxon>Dothideomycetes</taxon>
        <taxon>Pleosporomycetidae</taxon>
        <taxon>Pleosporales</taxon>
        <taxon>Pleosporineae</taxon>
        <taxon>Pleosporaceae</taxon>
        <taxon>Bipolaris</taxon>
    </lineage>
</organism>
<protein>
    <submittedName>
        <fullName evidence="3">Uncharacterized protein</fullName>
    </submittedName>
</protein>
<dbReference type="GeneID" id="26252277"/>
<keyword evidence="1" id="KW-1133">Transmembrane helix</keyword>
<dbReference type="AlphaFoldDB" id="W7E5T7"/>
<feature type="transmembrane region" description="Helical" evidence="1">
    <location>
        <begin position="45"/>
        <end position="63"/>
    </location>
</feature>
<feature type="chain" id="PRO_5004890977" evidence="2">
    <location>
        <begin position="30"/>
        <end position="258"/>
    </location>
</feature>
<dbReference type="HOGENOM" id="CLU_1077647_0_0_1"/>
<evidence type="ECO:0000313" key="3">
    <source>
        <dbReference type="EMBL" id="EUN23496.1"/>
    </source>
</evidence>
<keyword evidence="2" id="KW-0732">Signal</keyword>